<evidence type="ECO:0000313" key="5">
    <source>
        <dbReference type="Proteomes" id="UP000217528"/>
    </source>
</evidence>
<dbReference type="EMBL" id="LWMS01000020">
    <property type="protein sequence ID" value="PWL08376.1"/>
    <property type="molecule type" value="Genomic_DNA"/>
</dbReference>
<dbReference type="Proteomes" id="UP000246004">
    <property type="component" value="Unassembled WGS sequence"/>
</dbReference>
<keyword evidence="1" id="KW-0175">Coiled coil</keyword>
<proteinExistence type="predicted"/>
<feature type="coiled-coil region" evidence="1">
    <location>
        <begin position="27"/>
        <end position="61"/>
    </location>
</feature>
<sequence>MRKEMKIIIVIVIIAIIGVSAAGYMYYHEMQKKNEELNKSLNEMKDQLEEVKLENNTTDDTQ</sequence>
<protein>
    <submittedName>
        <fullName evidence="3">Uncharacterized protein</fullName>
    </submittedName>
</protein>
<comment type="caution">
    <text evidence="3">The sequence shown here is derived from an EMBL/GenBank/DDBJ whole genome shotgun (WGS) entry which is preliminary data.</text>
</comment>
<organism evidence="3 5">
    <name type="scientific">Methanosphaera cuniculi</name>
    <dbReference type="NCBI Taxonomy" id="1077256"/>
    <lineage>
        <taxon>Archaea</taxon>
        <taxon>Methanobacteriati</taxon>
        <taxon>Methanobacteriota</taxon>
        <taxon>Methanomada group</taxon>
        <taxon>Methanobacteria</taxon>
        <taxon>Methanobacteriales</taxon>
        <taxon>Methanobacteriaceae</taxon>
        <taxon>Methanosphaera</taxon>
    </lineage>
</organism>
<reference evidence="3 5" key="2">
    <citation type="journal article" date="2017" name="BMC Genomics">
        <title>Genomic analysis of methanogenic archaea reveals a shift towards energy conservation.</title>
        <authorList>
            <person name="Gilmore S.P."/>
            <person name="Henske J.K."/>
            <person name="Sexton J.A."/>
            <person name="Solomon K.V."/>
            <person name="Seppala S."/>
            <person name="Yoo J.I."/>
            <person name="Huyett L.M."/>
            <person name="Pressman A."/>
            <person name="Cogan J.Z."/>
            <person name="Kivenson V."/>
            <person name="Peng X."/>
            <person name="Tan Y."/>
            <person name="Valentine D.L."/>
            <person name="O'Malley M.A."/>
        </authorList>
    </citation>
    <scope>NUCLEOTIDE SEQUENCE [LARGE SCALE GENOMIC DNA]</scope>
    <source>
        <strain evidence="3 5">1R-7</strain>
    </source>
</reference>
<dbReference type="EMBL" id="LMVN01000001">
    <property type="protein sequence ID" value="PAV08284.1"/>
    <property type="molecule type" value="Genomic_DNA"/>
</dbReference>
<evidence type="ECO:0000256" key="1">
    <source>
        <dbReference type="SAM" id="Coils"/>
    </source>
</evidence>
<evidence type="ECO:0000313" key="3">
    <source>
        <dbReference type="EMBL" id="PAV08284.1"/>
    </source>
</evidence>
<evidence type="ECO:0000256" key="2">
    <source>
        <dbReference type="SAM" id="Phobius"/>
    </source>
</evidence>
<gene>
    <name evidence="3" type="ORF">ASJ82_03605</name>
    <name evidence="4" type="ORF">MSCUN_08150</name>
</gene>
<keyword evidence="2" id="KW-0472">Membrane</keyword>
<dbReference type="Proteomes" id="UP000217528">
    <property type="component" value="Unassembled WGS sequence"/>
</dbReference>
<evidence type="ECO:0000313" key="6">
    <source>
        <dbReference type="Proteomes" id="UP000246004"/>
    </source>
</evidence>
<evidence type="ECO:0000313" key="4">
    <source>
        <dbReference type="EMBL" id="PWL08376.1"/>
    </source>
</evidence>
<keyword evidence="5" id="KW-1185">Reference proteome</keyword>
<keyword evidence="2" id="KW-1133">Transmembrane helix</keyword>
<keyword evidence="2" id="KW-0812">Transmembrane</keyword>
<accession>A0A2A2HG76</accession>
<dbReference type="AlphaFoldDB" id="A0A2A2HG76"/>
<dbReference type="RefSeq" id="WP_095607938.1">
    <property type="nucleotide sequence ID" value="NZ_LMVN01000001.1"/>
</dbReference>
<feature type="transmembrane region" description="Helical" evidence="2">
    <location>
        <begin position="7"/>
        <end position="27"/>
    </location>
</feature>
<name>A0A2A2HG76_9EURY</name>
<reference evidence="4 6" key="1">
    <citation type="submission" date="2016-04" db="EMBL/GenBank/DDBJ databases">
        <title>Genome sequence of Methanosphaera cuniculi DSM 4103.</title>
        <authorList>
            <person name="Poehlein A."/>
            <person name="Seedorf H."/>
            <person name="Daniel R."/>
        </authorList>
    </citation>
    <scope>NUCLEOTIDE SEQUENCE [LARGE SCALE GENOMIC DNA]</scope>
    <source>
        <strain evidence="4 6">DSM 4103</strain>
    </source>
</reference>